<keyword evidence="1" id="KW-0472">Membrane</keyword>
<name>A0A239FML0_9BACT</name>
<accession>A0A239FML0</accession>
<dbReference type="Pfam" id="PF10011">
    <property type="entry name" value="DUF2254"/>
    <property type="match status" value="1"/>
</dbReference>
<dbReference type="AlphaFoldDB" id="A0A239FML0"/>
<keyword evidence="1" id="KW-1133">Transmembrane helix</keyword>
<reference evidence="3" key="1">
    <citation type="submission" date="2017-06" db="EMBL/GenBank/DDBJ databases">
        <authorList>
            <person name="Varghese N."/>
            <person name="Submissions S."/>
        </authorList>
    </citation>
    <scope>NUCLEOTIDE SEQUENCE [LARGE SCALE GENOMIC DNA]</scope>
    <source>
        <strain evidence="3">NKM1</strain>
    </source>
</reference>
<keyword evidence="1" id="KW-0812">Transmembrane</keyword>
<evidence type="ECO:0000313" key="2">
    <source>
        <dbReference type="EMBL" id="SNS57453.1"/>
    </source>
</evidence>
<feature type="transmembrane region" description="Helical" evidence="1">
    <location>
        <begin position="81"/>
        <end position="105"/>
    </location>
</feature>
<dbReference type="EMBL" id="FZOQ01000009">
    <property type="protein sequence ID" value="SNS57453.1"/>
    <property type="molecule type" value="Genomic_DNA"/>
</dbReference>
<feature type="transmembrane region" description="Helical" evidence="1">
    <location>
        <begin position="129"/>
        <end position="147"/>
    </location>
</feature>
<evidence type="ECO:0000313" key="3">
    <source>
        <dbReference type="Proteomes" id="UP000198432"/>
    </source>
</evidence>
<organism evidence="2 3">
    <name type="scientific">Pontibacter ummariensis</name>
    <dbReference type="NCBI Taxonomy" id="1610492"/>
    <lineage>
        <taxon>Bacteria</taxon>
        <taxon>Pseudomonadati</taxon>
        <taxon>Bacteroidota</taxon>
        <taxon>Cytophagia</taxon>
        <taxon>Cytophagales</taxon>
        <taxon>Hymenobacteraceae</taxon>
        <taxon>Pontibacter</taxon>
    </lineage>
</organism>
<dbReference type="InterPro" id="IPR018723">
    <property type="entry name" value="DUF2254_membrane"/>
</dbReference>
<dbReference type="Proteomes" id="UP000198432">
    <property type="component" value="Unassembled WGS sequence"/>
</dbReference>
<feature type="transmembrane region" description="Helical" evidence="1">
    <location>
        <begin position="159"/>
        <end position="179"/>
    </location>
</feature>
<evidence type="ECO:0000256" key="1">
    <source>
        <dbReference type="SAM" id="Phobius"/>
    </source>
</evidence>
<keyword evidence="3" id="KW-1185">Reference proteome</keyword>
<gene>
    <name evidence="2" type="ORF">SAMN06296052_10913</name>
</gene>
<protein>
    <submittedName>
        <fullName evidence="2">Uncharacterized membrane protein</fullName>
    </submittedName>
</protein>
<proteinExistence type="predicted"/>
<sequence>MSVRPRSNRFLCLSCMKKIFSKIKFVYQYIINSIGFYPTLISLLFAALALLMLYLEGHGMSKHLKDRLPFMIITNEATARLILSSITTGVISLVVFSFTMVMLVLNQASANFSPRVIPGLISNESNQRILGLYLGTLVYTLIIMVNINSSYYSIPLPGFSIFLAMCFTIVCLAFFVYFIHAISQSIQIGSILESIHRATSNELREEIKQDKRRSPPNSYDPSGWFFIKSLRTGYWQTIDEEPLVGLCEEFGVVLDFDRPLGSFLIEGVPFVRINRKLPDEANFRERLFHHMDFFREERPVVNYHFGFKHITESAVKALSPGINDPGTAMQAIDYLTDLLALRMELGDQKVLYDAKGLARVHLMQPSFEEVLSLSLSPIRHYGKESTVIVLGLLYLLRNLLYKVVAYPHQKLYLYKETALLLQDAQAEIKNTGDREKINQSVQEINQLHVLHKRLPLLEMNG</sequence>
<feature type="transmembrane region" description="Helical" evidence="1">
    <location>
        <begin position="26"/>
        <end position="55"/>
    </location>
</feature>